<evidence type="ECO:0000313" key="4">
    <source>
        <dbReference type="Proteomes" id="UP000001603"/>
    </source>
</evidence>
<dbReference type="PROSITE" id="PS50883">
    <property type="entry name" value="EAL"/>
    <property type="match status" value="1"/>
</dbReference>
<keyword evidence="1" id="KW-0812">Transmembrane</keyword>
<gene>
    <name evidence="3" type="ORF">VAS14_03733</name>
</gene>
<keyword evidence="1" id="KW-1133">Transmembrane helix</keyword>
<dbReference type="InterPro" id="IPR001633">
    <property type="entry name" value="EAL_dom"/>
</dbReference>
<feature type="transmembrane region" description="Helical" evidence="1">
    <location>
        <begin position="256"/>
        <end position="276"/>
    </location>
</feature>
<dbReference type="PANTHER" id="PTHR33121:SF56">
    <property type="entry name" value="SIGNALLING PROTEIN WITH EAL AND C2 DOMAINS"/>
    <property type="match status" value="1"/>
</dbReference>
<sequence>MNNNFLLRWKQPFIILIIGLSSIFLMQYFIKVSLFQYGLYNRVNLKNKVDEPDTMVLDSDIDALVPKFYLSDDIEALVPKFYLSDNEGVALSTGLEKLIPKLSFTCSKHDIKEMRLANDLSSNIHFLGLFTPYSSCSNYGINSPISDNYNKENAITIEDYVLTPYLGSRLKIIRNLPNDTHLITITDPLNRQLYFNNTNDNNVVINLVYKDKKIHIQSKIKNNIFYHEFKEKLTENIYLEIFVTKKGLTDIVHSELLMVNVFLCILLVITCIFLGLRPQRRTIKMAINRGIKRKEFIPFYQPIINSMTGSIVGCESLIRWCKANGEIISPANFIDIAEQNKQIYEITDVLISHVTNDIAKLNNISDDFFVSINVVPRQLQNQTFATKLLNTLSANKVSNHRISIEVTERTPFTDLASAKAVMQRLVDNHIGIKLDDAGTGFGGFSYFQELPIRTLKIDKMFIDTIGTSDVKANILNAIISFGKKAKLTMIAEGVETQEQVNYLKTQGIFLIQGFFYAKPMPFSDLEKYIDNNMKGIGI</sequence>
<dbReference type="InterPro" id="IPR050706">
    <property type="entry name" value="Cyclic-di-GMP_PDE-like"/>
</dbReference>
<dbReference type="SMART" id="SM00052">
    <property type="entry name" value="EAL"/>
    <property type="match status" value="1"/>
</dbReference>
<proteinExistence type="predicted"/>
<dbReference type="PANTHER" id="PTHR33121">
    <property type="entry name" value="CYCLIC DI-GMP PHOSPHODIESTERASE PDEF"/>
    <property type="match status" value="1"/>
</dbReference>
<dbReference type="Gene3D" id="3.20.20.450">
    <property type="entry name" value="EAL domain"/>
    <property type="match status" value="1"/>
</dbReference>
<dbReference type="EMBL" id="AAOJ01000002">
    <property type="protein sequence ID" value="EAS64796.1"/>
    <property type="molecule type" value="Genomic_DNA"/>
</dbReference>
<organism evidence="3 4">
    <name type="scientific">Photobacterium angustum (strain S14 / CCUG 15956)</name>
    <name type="common">Vibrio sp. (strain S14 / CCUG 15956)</name>
    <dbReference type="NCBI Taxonomy" id="314292"/>
    <lineage>
        <taxon>Bacteria</taxon>
        <taxon>Pseudomonadati</taxon>
        <taxon>Pseudomonadota</taxon>
        <taxon>Gammaproteobacteria</taxon>
        <taxon>Vibrionales</taxon>
        <taxon>Vibrionaceae</taxon>
        <taxon>Photobacterium</taxon>
    </lineage>
</organism>
<reference evidence="3 4" key="1">
    <citation type="journal article" date="2009" name="Proc. Natl. Acad. Sci. U.S.A.">
        <title>The genomic basis of trophic strategy in marine bacteria.</title>
        <authorList>
            <person name="Lauro F.M."/>
            <person name="McDougald D."/>
            <person name="Thomas T."/>
            <person name="Williams T.J."/>
            <person name="Egan S."/>
            <person name="Rice S."/>
            <person name="DeMaere M.Z."/>
            <person name="Ting L."/>
            <person name="Ertan H."/>
            <person name="Johnson J."/>
            <person name="Ferriera S."/>
            <person name="Lapidus A."/>
            <person name="Anderson I."/>
            <person name="Kyrpides N."/>
            <person name="Munk A.C."/>
            <person name="Detter C."/>
            <person name="Han C.S."/>
            <person name="Brown M.V."/>
            <person name="Robb F.T."/>
            <person name="Kjelleberg S."/>
            <person name="Cavicchioli R."/>
        </authorList>
    </citation>
    <scope>NUCLEOTIDE SEQUENCE [LARGE SCALE GENOMIC DNA]</scope>
    <source>
        <strain evidence="3 4">S14</strain>
    </source>
</reference>
<dbReference type="Proteomes" id="UP000001603">
    <property type="component" value="Unassembled WGS sequence"/>
</dbReference>
<dbReference type="OrthoDB" id="675397at2"/>
<keyword evidence="1" id="KW-0472">Membrane</keyword>
<name>Q1ZT31_PHOAS</name>
<evidence type="ECO:0000256" key="1">
    <source>
        <dbReference type="SAM" id="Phobius"/>
    </source>
</evidence>
<dbReference type="SUPFAM" id="SSF141868">
    <property type="entry name" value="EAL domain-like"/>
    <property type="match status" value="1"/>
</dbReference>
<dbReference type="AlphaFoldDB" id="Q1ZT31"/>
<dbReference type="HOGENOM" id="CLU_000445_131_3_6"/>
<evidence type="ECO:0000313" key="3">
    <source>
        <dbReference type="EMBL" id="EAS64796.1"/>
    </source>
</evidence>
<dbReference type="Pfam" id="PF00563">
    <property type="entry name" value="EAL"/>
    <property type="match status" value="1"/>
</dbReference>
<feature type="transmembrane region" description="Helical" evidence="1">
    <location>
        <begin position="12"/>
        <end position="30"/>
    </location>
</feature>
<comment type="caution">
    <text evidence="3">The sequence shown here is derived from an EMBL/GenBank/DDBJ whole genome shotgun (WGS) entry which is preliminary data.</text>
</comment>
<accession>Q1ZT31</accession>
<dbReference type="CDD" id="cd01948">
    <property type="entry name" value="EAL"/>
    <property type="match status" value="1"/>
</dbReference>
<dbReference type="InterPro" id="IPR035919">
    <property type="entry name" value="EAL_sf"/>
</dbReference>
<protein>
    <recommendedName>
        <fullName evidence="2">EAL domain-containing protein</fullName>
    </recommendedName>
</protein>
<evidence type="ECO:0000259" key="2">
    <source>
        <dbReference type="PROSITE" id="PS50883"/>
    </source>
</evidence>
<dbReference type="eggNOG" id="COG4943">
    <property type="taxonomic scope" value="Bacteria"/>
</dbReference>
<feature type="domain" description="EAL" evidence="2">
    <location>
        <begin position="280"/>
        <end position="533"/>
    </location>
</feature>
<dbReference type="GO" id="GO:0071111">
    <property type="term" value="F:cyclic-guanylate-specific phosphodiesterase activity"/>
    <property type="evidence" value="ECO:0007669"/>
    <property type="project" value="InterPro"/>
</dbReference>
<dbReference type="RefSeq" id="WP_005368216.1">
    <property type="nucleotide sequence ID" value="NZ_CH902600.1"/>
</dbReference>